<reference evidence="2" key="1">
    <citation type="submission" date="2018-06" db="EMBL/GenBank/DDBJ databases">
        <authorList>
            <person name="Khan S.A."/>
        </authorList>
    </citation>
    <scope>NUCLEOTIDE SEQUENCE [LARGE SCALE GENOMIC DNA]</scope>
    <source>
        <strain evidence="2">DB-1506</strain>
    </source>
</reference>
<keyword evidence="2" id="KW-1185">Reference proteome</keyword>
<name>A0A327M3R4_9PROT</name>
<dbReference type="Proteomes" id="UP000249065">
    <property type="component" value="Unassembled WGS sequence"/>
</dbReference>
<accession>A0A327M3R4</accession>
<evidence type="ECO:0000313" key="2">
    <source>
        <dbReference type="Proteomes" id="UP000249065"/>
    </source>
</evidence>
<evidence type="ECO:0000313" key="1">
    <source>
        <dbReference type="EMBL" id="RAI54708.1"/>
    </source>
</evidence>
<dbReference type="RefSeq" id="WP_111472678.1">
    <property type="nucleotide sequence ID" value="NZ_QLIX01000040.1"/>
</dbReference>
<proteinExistence type="predicted"/>
<protein>
    <submittedName>
        <fullName evidence="1">Uncharacterized protein</fullName>
    </submittedName>
</protein>
<dbReference type="OrthoDB" id="558552at2"/>
<gene>
    <name evidence="1" type="ORF">DOO78_25315</name>
</gene>
<dbReference type="EMBL" id="QLIX01000040">
    <property type="protein sequence ID" value="RAI54708.1"/>
    <property type="molecule type" value="Genomic_DNA"/>
</dbReference>
<comment type="caution">
    <text evidence="1">The sequence shown here is derived from an EMBL/GenBank/DDBJ whole genome shotgun (WGS) entry which is preliminary data.</text>
</comment>
<sequence>MAVEDDLLARLRKIEVLMAGAGTVGEREAAGAALERVKARLAEQARRDPPVELQFSMPDAWSRQLFVALCRRYGLKPFRYPRQKRTTVMLRVPRGFNDTVLWPEFVELDRALAAHLQEVTTRIIHGAVHADTSEAEEMPAALPTR</sequence>
<organism evidence="1 2">
    <name type="scientific">Roseicella frigidaeris</name>
    <dbReference type="NCBI Taxonomy" id="2230885"/>
    <lineage>
        <taxon>Bacteria</taxon>
        <taxon>Pseudomonadati</taxon>
        <taxon>Pseudomonadota</taxon>
        <taxon>Alphaproteobacteria</taxon>
        <taxon>Acetobacterales</taxon>
        <taxon>Roseomonadaceae</taxon>
        <taxon>Roseicella</taxon>
    </lineage>
</organism>
<dbReference type="AlphaFoldDB" id="A0A327M3R4"/>